<evidence type="ECO:0000256" key="1">
    <source>
        <dbReference type="SAM" id="MobiDB-lite"/>
    </source>
</evidence>
<accession>A0AAV2L610</accession>
<dbReference type="InterPro" id="IPR052805">
    <property type="entry name" value="GEF_Ubiquitin-Prot_Reg"/>
</dbReference>
<dbReference type="PANTHER" id="PTHR46857">
    <property type="entry name" value="EPITHELIAL CELL-TRANSFORMING SEQUENCE 2 ONCOGENE-LIKE"/>
    <property type="match status" value="1"/>
</dbReference>
<dbReference type="CDD" id="cd22173">
    <property type="entry name" value="F-box_ECT2L"/>
    <property type="match status" value="1"/>
</dbReference>
<name>A0AAV2L610_KNICA</name>
<dbReference type="InterPro" id="IPR001810">
    <property type="entry name" value="F-box_dom"/>
</dbReference>
<dbReference type="Proteomes" id="UP001497482">
    <property type="component" value="Chromosome 22"/>
</dbReference>
<dbReference type="EMBL" id="OZ035844">
    <property type="protein sequence ID" value="CAL1597661.1"/>
    <property type="molecule type" value="Genomic_DNA"/>
</dbReference>
<dbReference type="SMART" id="SM00256">
    <property type="entry name" value="FBOX"/>
    <property type="match status" value="1"/>
</dbReference>
<feature type="region of interest" description="Disordered" evidence="1">
    <location>
        <begin position="224"/>
        <end position="245"/>
    </location>
</feature>
<organism evidence="3 4">
    <name type="scientific">Knipowitschia caucasica</name>
    <name type="common">Caucasian dwarf goby</name>
    <name type="synonym">Pomatoschistus caucasicus</name>
    <dbReference type="NCBI Taxonomy" id="637954"/>
    <lineage>
        <taxon>Eukaryota</taxon>
        <taxon>Metazoa</taxon>
        <taxon>Chordata</taxon>
        <taxon>Craniata</taxon>
        <taxon>Vertebrata</taxon>
        <taxon>Euteleostomi</taxon>
        <taxon>Actinopterygii</taxon>
        <taxon>Neopterygii</taxon>
        <taxon>Teleostei</taxon>
        <taxon>Neoteleostei</taxon>
        <taxon>Acanthomorphata</taxon>
        <taxon>Gobiaria</taxon>
        <taxon>Gobiiformes</taxon>
        <taxon>Gobioidei</taxon>
        <taxon>Gobiidae</taxon>
        <taxon>Gobiinae</taxon>
        <taxon>Knipowitschia</taxon>
    </lineage>
</organism>
<dbReference type="SUPFAM" id="SSF81383">
    <property type="entry name" value="F-box domain"/>
    <property type="match status" value="1"/>
</dbReference>
<evidence type="ECO:0000313" key="4">
    <source>
        <dbReference type="Proteomes" id="UP001497482"/>
    </source>
</evidence>
<protein>
    <recommendedName>
        <fullName evidence="2">F-box domain-containing protein</fullName>
    </recommendedName>
</protein>
<gene>
    <name evidence="3" type="ORF">KC01_LOCUS26155</name>
</gene>
<evidence type="ECO:0000313" key="3">
    <source>
        <dbReference type="EMBL" id="CAL1597661.1"/>
    </source>
</evidence>
<proteinExistence type="predicted"/>
<keyword evidence="4" id="KW-1185">Reference proteome</keyword>
<dbReference type="InterPro" id="IPR036047">
    <property type="entry name" value="F-box-like_dom_sf"/>
</dbReference>
<evidence type="ECO:0000259" key="2">
    <source>
        <dbReference type="PROSITE" id="PS50181"/>
    </source>
</evidence>
<sequence>MRCVVGVARGTALLPGQTRSNRIQTWSQTCLGLHNVFTDPTPTLRKAVAAPGHGLRGAHGPSARSWTLFSILDPFDQQDPQPAGQDQDPSAVHVTAVHLFEKRVGAPAALVRPVDRRSCQDLLVELVPVTRADFTAVLPRFLSLYVLSFLSPRDLCSAAQVCWTWRILTEQDCLWVSRCVAKGWFLPYTPGPKEYGAWKSHYVACFRSMDFPSPREAETLCGALNQRGGGATDQDEPKEREERARERRVRHLLRQRVQHHKGEALRTRPPWGSSVSLVRPTKTSVLCPGPVLCPTVDEGHRDTPSARSVALSSDRHSLDPRPLLLLSDALPAYEVALGGVRAEVLSLLFDHRLSLTALLARVDEALRGRRALRLGVLAPGGTDSLRLLRSQYHLICTQTHCGQGPGVSDSLWSGARGVRLTVVRLTVVRGQGSQTHCGQGPGVSDSLWSGTRGLRLTVVRLTVVRLTVHYEGSEITEQTVLAPESRDFWEKMCSRVVPKEEGGGIDIFCPLAAAAAGLSLMQTLTSLTGLDVCAPMGLCSSSFQNILGEWCDSSLSPCTSSVSPQQTPLSPPSPPSPPLQYLHSGALQAWCTQGLWLEDYLRELRVSAGRQLQSLSVQSRGRALGQYFQETIYPQTPPLSRTLNPVLTAALRKTANQEESEQLNFLACFLTKRMGEKTEENDEEEETEEEDHSSVQALAHLSVLTALISGFVIKLRNCLRDDGFLRQLHTIGLLAHFESLLSTYGDELAMLEDMSVGVMDLRNVTFKVTQAPSSAAPDLLPILSGGRHGFTVRVPLPGAMFDALPPQIQSGMLLRVQPVHFNVGINEQQTLAER</sequence>
<dbReference type="PANTHER" id="PTHR46857:SF1">
    <property type="entry name" value="EPITHELIAL CELL-TRANSFORMING SEQUENCE 2 ONCOGENE-LIKE"/>
    <property type="match status" value="1"/>
</dbReference>
<feature type="compositionally biased region" description="Basic and acidic residues" evidence="1">
    <location>
        <begin position="235"/>
        <end position="245"/>
    </location>
</feature>
<dbReference type="AlphaFoldDB" id="A0AAV2L610"/>
<dbReference type="Pfam" id="PF12937">
    <property type="entry name" value="F-box-like"/>
    <property type="match status" value="1"/>
</dbReference>
<dbReference type="PROSITE" id="PS50181">
    <property type="entry name" value="FBOX"/>
    <property type="match status" value="1"/>
</dbReference>
<reference evidence="3 4" key="1">
    <citation type="submission" date="2024-04" db="EMBL/GenBank/DDBJ databases">
        <authorList>
            <person name="Waldvogel A.-M."/>
            <person name="Schoenle A."/>
        </authorList>
    </citation>
    <scope>NUCLEOTIDE SEQUENCE [LARGE SCALE GENOMIC DNA]</scope>
</reference>
<dbReference type="Gene3D" id="1.20.1280.50">
    <property type="match status" value="1"/>
</dbReference>
<feature type="domain" description="F-box" evidence="2">
    <location>
        <begin position="132"/>
        <end position="178"/>
    </location>
</feature>